<dbReference type="Proteomes" id="UP000254134">
    <property type="component" value="Unassembled WGS sequence"/>
</dbReference>
<dbReference type="InterPro" id="IPR016024">
    <property type="entry name" value="ARM-type_fold"/>
</dbReference>
<comment type="caution">
    <text evidence="1">The sequence shown here is derived from an EMBL/GenBank/DDBJ whole genome shotgun (WGS) entry which is preliminary data.</text>
</comment>
<dbReference type="InterPro" id="IPR011989">
    <property type="entry name" value="ARM-like"/>
</dbReference>
<protein>
    <submittedName>
        <fullName evidence="1">HEAT repeat protein</fullName>
    </submittedName>
</protein>
<accession>A0A7M2YXS7</accession>
<keyword evidence="2" id="KW-1185">Reference proteome</keyword>
<dbReference type="Gene3D" id="1.25.10.10">
    <property type="entry name" value="Leucine-rich Repeat Variant"/>
    <property type="match status" value="1"/>
</dbReference>
<evidence type="ECO:0000313" key="2">
    <source>
        <dbReference type="Proteomes" id="UP000254134"/>
    </source>
</evidence>
<dbReference type="SUPFAM" id="SSF48371">
    <property type="entry name" value="ARM repeat"/>
    <property type="match status" value="1"/>
</dbReference>
<organism evidence="1 2">
    <name type="scientific">Gaiella occulta</name>
    <dbReference type="NCBI Taxonomy" id="1002870"/>
    <lineage>
        <taxon>Bacteria</taxon>
        <taxon>Bacillati</taxon>
        <taxon>Actinomycetota</taxon>
        <taxon>Thermoleophilia</taxon>
        <taxon>Gaiellales</taxon>
        <taxon>Gaiellaceae</taxon>
        <taxon>Gaiella</taxon>
    </lineage>
</organism>
<reference evidence="1 2" key="1">
    <citation type="submission" date="2018-07" db="EMBL/GenBank/DDBJ databases">
        <title>High-quality-draft genome sequence of Gaiella occulta.</title>
        <authorList>
            <person name="Severino R."/>
            <person name="Froufe H.J.C."/>
            <person name="Rainey F.A."/>
            <person name="Barroso C."/>
            <person name="Albuquerque L."/>
            <person name="Lobo-Da-Cunha A."/>
            <person name="Da Costa M.S."/>
            <person name="Egas C."/>
        </authorList>
    </citation>
    <scope>NUCLEOTIDE SEQUENCE [LARGE SCALE GENOMIC DNA]</scope>
    <source>
        <strain evidence="1 2">F2-233</strain>
    </source>
</reference>
<proteinExistence type="predicted"/>
<reference evidence="2" key="2">
    <citation type="journal article" date="2019" name="MicrobiologyOpen">
        <title>High-quality draft genome sequence of Gaiella occulta isolated from a 150 meter deep mineral water borehole and comparison with the genome sequences of other deep-branching lineages of the phylum Actinobacteria.</title>
        <authorList>
            <person name="Severino R."/>
            <person name="Froufe H.J.C."/>
            <person name="Barroso C."/>
            <person name="Albuquerque L."/>
            <person name="Lobo-da-Cunha A."/>
            <person name="da Costa M.S."/>
            <person name="Egas C."/>
        </authorList>
    </citation>
    <scope>NUCLEOTIDE SEQUENCE [LARGE SCALE GENOMIC DNA]</scope>
    <source>
        <strain evidence="2">F2-233</strain>
    </source>
</reference>
<sequence length="165" mass="18108">MDLAQAAALAEEYAARGLEKELAALRAEWDDEIEAAARNPDYRVRAAAYRSVAQFRFRQKLELLRRGLEDDSPAARGSALIALEGLSRAHPGDVNSFRSQLHELAARDANVAVRRLAIVCFKNGTPARETIQLLDGIAQNDDADADVRKTARSVALLLTKKARAK</sequence>
<gene>
    <name evidence="1" type="ORF">Gocc_1684</name>
</gene>
<dbReference type="Pfam" id="PF13646">
    <property type="entry name" value="HEAT_2"/>
    <property type="match status" value="1"/>
</dbReference>
<evidence type="ECO:0000313" key="1">
    <source>
        <dbReference type="EMBL" id="RDI74795.1"/>
    </source>
</evidence>
<dbReference type="AlphaFoldDB" id="A0A7M2YXS7"/>
<name>A0A7M2YXS7_9ACTN</name>
<dbReference type="RefSeq" id="WP_114796088.1">
    <property type="nucleotide sequence ID" value="NZ_QQZY01000003.1"/>
</dbReference>
<dbReference type="EMBL" id="QQZY01000003">
    <property type="protein sequence ID" value="RDI74795.1"/>
    <property type="molecule type" value="Genomic_DNA"/>
</dbReference>